<dbReference type="Gene3D" id="2.40.100.10">
    <property type="entry name" value="Cyclophilin-like"/>
    <property type="match status" value="1"/>
</dbReference>
<evidence type="ECO:0000256" key="4">
    <source>
        <dbReference type="RuleBase" id="RU363019"/>
    </source>
</evidence>
<dbReference type="PRINTS" id="PR00153">
    <property type="entry name" value="CSAPPISMRASE"/>
</dbReference>
<dbReference type="Pfam" id="PF00160">
    <property type="entry name" value="Pro_isomerase"/>
    <property type="match status" value="1"/>
</dbReference>
<dbReference type="InterPro" id="IPR029000">
    <property type="entry name" value="Cyclophilin-like_dom_sf"/>
</dbReference>
<dbReference type="PROSITE" id="PS00170">
    <property type="entry name" value="CSA_PPIASE_1"/>
    <property type="match status" value="1"/>
</dbReference>
<dbReference type="GO" id="GO:0003755">
    <property type="term" value="F:peptidyl-prolyl cis-trans isomerase activity"/>
    <property type="evidence" value="ECO:0007669"/>
    <property type="project" value="UniProtKB-UniRule"/>
</dbReference>
<comment type="catalytic activity">
    <reaction evidence="4">
        <text>[protein]-peptidylproline (omega=180) = [protein]-peptidylproline (omega=0)</text>
        <dbReference type="Rhea" id="RHEA:16237"/>
        <dbReference type="Rhea" id="RHEA-COMP:10747"/>
        <dbReference type="Rhea" id="RHEA-COMP:10748"/>
        <dbReference type="ChEBI" id="CHEBI:83833"/>
        <dbReference type="ChEBI" id="CHEBI:83834"/>
        <dbReference type="EC" id="5.2.1.8"/>
    </reaction>
</comment>
<evidence type="ECO:0000256" key="1">
    <source>
        <dbReference type="ARBA" id="ARBA00007365"/>
    </source>
</evidence>
<evidence type="ECO:0000256" key="3">
    <source>
        <dbReference type="ARBA" id="ARBA00023235"/>
    </source>
</evidence>
<accession>A0A136A4W5</accession>
<dbReference type="PROSITE" id="PS50072">
    <property type="entry name" value="CSA_PPIASE_2"/>
    <property type="match status" value="1"/>
</dbReference>
<protein>
    <recommendedName>
        <fullName evidence="4">Peptidyl-prolyl cis-trans isomerase</fullName>
        <shortName evidence="4">PPIase</shortName>
        <ecNumber evidence="4">5.2.1.8</ecNumber>
    </recommendedName>
</protein>
<evidence type="ECO:0000259" key="5">
    <source>
        <dbReference type="PROSITE" id="PS50072"/>
    </source>
</evidence>
<evidence type="ECO:0000313" key="7">
    <source>
        <dbReference type="Proteomes" id="UP000070299"/>
    </source>
</evidence>
<gene>
    <name evidence="6" type="ORF">AX660_09835</name>
</gene>
<reference evidence="7" key="1">
    <citation type="submission" date="2016-02" db="EMBL/GenBank/DDBJ databases">
        <authorList>
            <person name="Schultz-Johansen M."/>
            <person name="Glaring M.A."/>
            <person name="Bech P.K."/>
            <person name="Stougaard P."/>
        </authorList>
    </citation>
    <scope>NUCLEOTIDE SEQUENCE [LARGE SCALE GENOMIC DNA]</scope>
    <source>
        <strain evidence="7">S66</strain>
    </source>
</reference>
<dbReference type="OrthoDB" id="9807797at2"/>
<organism evidence="6 7">
    <name type="scientific">Paraglaciecola hydrolytica</name>
    <dbReference type="NCBI Taxonomy" id="1799789"/>
    <lineage>
        <taxon>Bacteria</taxon>
        <taxon>Pseudomonadati</taxon>
        <taxon>Pseudomonadota</taxon>
        <taxon>Gammaproteobacteria</taxon>
        <taxon>Alteromonadales</taxon>
        <taxon>Alteromonadaceae</taxon>
        <taxon>Paraglaciecola</taxon>
    </lineage>
</organism>
<comment type="similarity">
    <text evidence="1 4">Belongs to the cyclophilin-type PPIase family.</text>
</comment>
<feature type="signal peptide" evidence="4">
    <location>
        <begin position="1"/>
        <end position="19"/>
    </location>
</feature>
<dbReference type="InterPro" id="IPR020892">
    <property type="entry name" value="Cyclophilin-type_PPIase_CS"/>
</dbReference>
<dbReference type="RefSeq" id="WP_068374384.1">
    <property type="nucleotide sequence ID" value="NZ_LSNE01000003.1"/>
</dbReference>
<keyword evidence="4" id="KW-0732">Signal</keyword>
<keyword evidence="3 4" id="KW-0413">Isomerase</keyword>
<evidence type="ECO:0000313" key="6">
    <source>
        <dbReference type="EMBL" id="KXI30273.1"/>
    </source>
</evidence>
<evidence type="ECO:0000256" key="2">
    <source>
        <dbReference type="ARBA" id="ARBA00023110"/>
    </source>
</evidence>
<feature type="domain" description="PPIase cyclophilin-type" evidence="5">
    <location>
        <begin position="33"/>
        <end position="195"/>
    </location>
</feature>
<dbReference type="EC" id="5.2.1.8" evidence="4"/>
<dbReference type="SUPFAM" id="SSF50891">
    <property type="entry name" value="Cyclophilin-like"/>
    <property type="match status" value="1"/>
</dbReference>
<dbReference type="InterPro" id="IPR044665">
    <property type="entry name" value="E_coli_cyclophilin_A-like"/>
</dbReference>
<name>A0A136A4W5_9ALTE</name>
<keyword evidence="7" id="KW-1185">Reference proteome</keyword>
<comment type="caution">
    <text evidence="6">The sequence shown here is derived from an EMBL/GenBank/DDBJ whole genome shotgun (WGS) entry which is preliminary data.</text>
</comment>
<dbReference type="PANTHER" id="PTHR43246">
    <property type="entry name" value="PEPTIDYL-PROLYL CIS-TRANS ISOMERASE CYP38, CHLOROPLASTIC"/>
    <property type="match status" value="1"/>
</dbReference>
<dbReference type="STRING" id="1799789.AX660_09835"/>
<sequence length="200" mass="22510">MFRSIFISILLLVSSVSWAAVKDDGSQIQADNYYPRVKFETTMGDIIVELNRSKAPLAVNNFLRYALKRGYEGTIFHRVIADFVVQGGGYDEKFATLGSYGNIINESGNGLKNQKYSLAMARQNDPHSANRQFFFNMEDNVSLDPGRDWGYTVFGSVVEGYEVLDKISLTPTDIDPTYGWPDVPVEKVILNKVTILPMQF</sequence>
<dbReference type="Proteomes" id="UP000070299">
    <property type="component" value="Unassembled WGS sequence"/>
</dbReference>
<comment type="function">
    <text evidence="4">PPIases accelerate the folding of proteins. It catalyzes the cis-trans isomerization of proline imidic peptide bonds in oligopeptides.</text>
</comment>
<dbReference type="GO" id="GO:0006457">
    <property type="term" value="P:protein folding"/>
    <property type="evidence" value="ECO:0007669"/>
    <property type="project" value="InterPro"/>
</dbReference>
<dbReference type="EMBL" id="LSNE01000003">
    <property type="protein sequence ID" value="KXI30273.1"/>
    <property type="molecule type" value="Genomic_DNA"/>
</dbReference>
<proteinExistence type="inferred from homology"/>
<dbReference type="AlphaFoldDB" id="A0A136A4W5"/>
<dbReference type="InterPro" id="IPR002130">
    <property type="entry name" value="Cyclophilin-type_PPIase_dom"/>
</dbReference>
<keyword evidence="2 4" id="KW-0697">Rotamase</keyword>
<feature type="chain" id="PRO_5007356635" description="Peptidyl-prolyl cis-trans isomerase" evidence="4">
    <location>
        <begin position="20"/>
        <end position="200"/>
    </location>
</feature>